<dbReference type="CDD" id="cd00093">
    <property type="entry name" value="HTH_XRE"/>
    <property type="match status" value="1"/>
</dbReference>
<dbReference type="Gene3D" id="1.10.260.40">
    <property type="entry name" value="lambda repressor-like DNA-binding domains"/>
    <property type="match status" value="1"/>
</dbReference>
<dbReference type="InterPro" id="IPR001387">
    <property type="entry name" value="Cro/C1-type_HTH"/>
</dbReference>
<feature type="domain" description="HTH cro/C1-type" evidence="1">
    <location>
        <begin position="32"/>
        <end position="86"/>
    </location>
</feature>
<dbReference type="EMBL" id="BBSI01000022">
    <property type="protein sequence ID" value="GAM80293.1"/>
    <property type="molecule type" value="Genomic_DNA"/>
</dbReference>
<dbReference type="InterPro" id="IPR010982">
    <property type="entry name" value="Lambda_DNA-bd_dom_sf"/>
</dbReference>
<accession>A0A0B8QZE4</accession>
<dbReference type="InterPro" id="IPR010057">
    <property type="entry name" value="Transcription_activator_Rgg_C"/>
</dbReference>
<dbReference type="InterPro" id="IPR053163">
    <property type="entry name" value="HTH-type_regulator_Rgg"/>
</dbReference>
<dbReference type="Proteomes" id="UP000031847">
    <property type="component" value="Unassembled WGS sequence"/>
</dbReference>
<gene>
    <name evidence="2" type="ORF">JCM5805K_1405</name>
</gene>
<evidence type="ECO:0000313" key="3">
    <source>
        <dbReference type="Proteomes" id="UP000031847"/>
    </source>
</evidence>
<dbReference type="SUPFAM" id="SSF47413">
    <property type="entry name" value="lambda repressor-like DNA-binding domains"/>
    <property type="match status" value="1"/>
</dbReference>
<evidence type="ECO:0000259" key="1">
    <source>
        <dbReference type="SMART" id="SM00530"/>
    </source>
</evidence>
<evidence type="ECO:0000313" key="2">
    <source>
        <dbReference type="EMBL" id="GAM80293.1"/>
    </source>
</evidence>
<dbReference type="PANTHER" id="PTHR37038">
    <property type="entry name" value="TRANSCRIPTIONAL REGULATOR-RELATED"/>
    <property type="match status" value="1"/>
</dbReference>
<proteinExistence type="predicted"/>
<dbReference type="PANTHER" id="PTHR37038:SF12">
    <property type="entry name" value="TRANSCRIPTIONAL REGULATOR"/>
    <property type="match status" value="1"/>
</dbReference>
<dbReference type="AlphaFoldDB" id="A0A0B8QZE4"/>
<name>A0A0B8QZE4_LACLL</name>
<reference evidence="2 3" key="1">
    <citation type="submission" date="2015-01" db="EMBL/GenBank/DDBJ databases">
        <title>Lactococcus lactis subsp.lactis JCM 5805 whole genome shotgun sequence.</title>
        <authorList>
            <person name="Fujii T."/>
            <person name="Tomita Y."/>
            <person name="Ikushima S."/>
            <person name="Fujiwara D."/>
        </authorList>
    </citation>
    <scope>NUCLEOTIDE SEQUENCE [LARGE SCALE GENOMIC DNA]</scope>
    <source>
        <strain evidence="2 3">JCM 5805</strain>
    </source>
</reference>
<protein>
    <submittedName>
        <fullName evidence="2">Predicted transcriptional regulators</fullName>
    </submittedName>
</protein>
<comment type="caution">
    <text evidence="2">The sequence shown here is derived from an EMBL/GenBank/DDBJ whole genome shotgun (WGS) entry which is preliminary data.</text>
</comment>
<dbReference type="SMART" id="SM00530">
    <property type="entry name" value="HTH_XRE"/>
    <property type="match status" value="1"/>
</dbReference>
<organism evidence="2 3">
    <name type="scientific">Lactococcus lactis subsp. lactis</name>
    <name type="common">Streptococcus lactis</name>
    <dbReference type="NCBI Taxonomy" id="1360"/>
    <lineage>
        <taxon>Bacteria</taxon>
        <taxon>Bacillati</taxon>
        <taxon>Bacillota</taxon>
        <taxon>Bacilli</taxon>
        <taxon>Lactobacillales</taxon>
        <taxon>Streptococcaceae</taxon>
        <taxon>Lactococcus</taxon>
    </lineage>
</organism>
<sequence>MLFLCLSNVKEEGKMNKIYPNYSEAEKAIGATFKFLRESKGFSQEEAAGDEISSPQLSNFENGKTILVTNHFIALLRNINVDMFEFQNAYNQYLRNKDILLFSVKLSDAVMERDISKLKLFSKNLEKLLESDPHNKTLKLDSIRIKSVLSFVDKTCVITKNEQSFLISYLFNLKEWGMYDIRLLGTCAQFIDLIKLAELTNRMIDPSQINIELYHVKHAVVQCVLNIINIFVEQKMFEPARRLILYLENSEIHEYFMFDKLTLIYNRANYSYKRGDSDALEIMEQCLKVLEFCGCSKTATQVSDELKNLEKE</sequence>
<dbReference type="NCBIfam" id="TIGR01716">
    <property type="entry name" value="RGG_Cterm"/>
    <property type="match status" value="1"/>
</dbReference>
<dbReference type="Pfam" id="PF21259">
    <property type="entry name" value="Rgg_C"/>
    <property type="match status" value="1"/>
</dbReference>
<dbReference type="GO" id="GO:0003677">
    <property type="term" value="F:DNA binding"/>
    <property type="evidence" value="ECO:0007669"/>
    <property type="project" value="InterPro"/>
</dbReference>
<dbReference type="Gene3D" id="1.25.40.400">
    <property type="match status" value="1"/>
</dbReference>